<dbReference type="Gene3D" id="3.40.50.300">
    <property type="entry name" value="P-loop containing nucleotide triphosphate hydrolases"/>
    <property type="match status" value="1"/>
</dbReference>
<feature type="domain" description="ABC transmembrane type-1" evidence="13">
    <location>
        <begin position="1"/>
        <end position="215"/>
    </location>
</feature>
<gene>
    <name evidence="14" type="ORF">CBR_g50697</name>
</gene>
<feature type="transmembrane region" description="Helical" evidence="11">
    <location>
        <begin position="56"/>
        <end position="85"/>
    </location>
</feature>
<feature type="region of interest" description="Disordered" evidence="10">
    <location>
        <begin position="488"/>
        <end position="547"/>
    </location>
</feature>
<evidence type="ECO:0000259" key="12">
    <source>
        <dbReference type="PROSITE" id="PS50893"/>
    </source>
</evidence>
<feature type="compositionally biased region" description="Polar residues" evidence="10">
    <location>
        <begin position="538"/>
        <end position="547"/>
    </location>
</feature>
<dbReference type="InterPro" id="IPR027417">
    <property type="entry name" value="P-loop_NTPase"/>
</dbReference>
<dbReference type="PROSITE" id="PS50929">
    <property type="entry name" value="ABC_TM1F"/>
    <property type="match status" value="1"/>
</dbReference>
<comment type="similarity">
    <text evidence="2">Belongs to the ABC transporter superfamily. ABCC family. Conjugate transporter (TC 3.A.1.208) subfamily.</text>
</comment>
<evidence type="ECO:0000256" key="2">
    <source>
        <dbReference type="ARBA" id="ARBA00009726"/>
    </source>
</evidence>
<dbReference type="SMART" id="SM00382">
    <property type="entry name" value="AAA"/>
    <property type="match status" value="1"/>
</dbReference>
<dbReference type="Gramene" id="GBG65334">
    <property type="protein sequence ID" value="GBG65334"/>
    <property type="gene ID" value="CBR_g50697"/>
</dbReference>
<reference evidence="14 15" key="1">
    <citation type="journal article" date="2018" name="Cell">
        <title>The Chara Genome: Secondary Complexity and Implications for Plant Terrestrialization.</title>
        <authorList>
            <person name="Nishiyama T."/>
            <person name="Sakayama H."/>
            <person name="Vries J.D."/>
            <person name="Buschmann H."/>
            <person name="Saint-Marcoux D."/>
            <person name="Ullrich K.K."/>
            <person name="Haas F.B."/>
            <person name="Vanderstraeten L."/>
            <person name="Becker D."/>
            <person name="Lang D."/>
            <person name="Vosolsobe S."/>
            <person name="Rombauts S."/>
            <person name="Wilhelmsson P.K.I."/>
            <person name="Janitza P."/>
            <person name="Kern R."/>
            <person name="Heyl A."/>
            <person name="Rumpler F."/>
            <person name="Villalobos L.I.A.C."/>
            <person name="Clay J.M."/>
            <person name="Skokan R."/>
            <person name="Toyoda A."/>
            <person name="Suzuki Y."/>
            <person name="Kagoshima H."/>
            <person name="Schijlen E."/>
            <person name="Tajeshwar N."/>
            <person name="Catarino B."/>
            <person name="Hetherington A.J."/>
            <person name="Saltykova A."/>
            <person name="Bonnot C."/>
            <person name="Breuninger H."/>
            <person name="Symeonidi A."/>
            <person name="Radhakrishnan G.V."/>
            <person name="Van Nieuwerburgh F."/>
            <person name="Deforce D."/>
            <person name="Chang C."/>
            <person name="Karol K.G."/>
            <person name="Hedrich R."/>
            <person name="Ulvskov P."/>
            <person name="Glockner G."/>
            <person name="Delwiche C.F."/>
            <person name="Petrasek J."/>
            <person name="Van de Peer Y."/>
            <person name="Friml J."/>
            <person name="Beilby M."/>
            <person name="Dolan L."/>
            <person name="Kohara Y."/>
            <person name="Sugano S."/>
            <person name="Fujiyama A."/>
            <person name="Delaux P.-M."/>
            <person name="Quint M."/>
            <person name="TheiBen G."/>
            <person name="Hagemann M."/>
            <person name="Harholt J."/>
            <person name="Dunand C."/>
            <person name="Zachgo S."/>
            <person name="Langdale J."/>
            <person name="Maumus F."/>
            <person name="Straeten D.V.D."/>
            <person name="Gould S.B."/>
            <person name="Rensing S.A."/>
        </authorList>
    </citation>
    <scope>NUCLEOTIDE SEQUENCE [LARGE SCALE GENOMIC DNA]</scope>
    <source>
        <strain evidence="14 15">S276</strain>
    </source>
</reference>
<dbReference type="InterPro" id="IPR050173">
    <property type="entry name" value="ABC_transporter_C-like"/>
</dbReference>
<evidence type="ECO:0000313" key="15">
    <source>
        <dbReference type="Proteomes" id="UP000265515"/>
    </source>
</evidence>
<feature type="transmembrane region" description="Helical" evidence="11">
    <location>
        <begin position="151"/>
        <end position="177"/>
    </location>
</feature>
<keyword evidence="4 11" id="KW-0812">Transmembrane</keyword>
<evidence type="ECO:0000256" key="1">
    <source>
        <dbReference type="ARBA" id="ARBA00004128"/>
    </source>
</evidence>
<evidence type="ECO:0000256" key="7">
    <source>
        <dbReference type="ARBA" id="ARBA00022840"/>
    </source>
</evidence>
<evidence type="ECO:0000256" key="4">
    <source>
        <dbReference type="ARBA" id="ARBA00022692"/>
    </source>
</evidence>
<dbReference type="InterPro" id="IPR036640">
    <property type="entry name" value="ABC1_TM_sf"/>
</dbReference>
<dbReference type="SUPFAM" id="SSF90123">
    <property type="entry name" value="ABC transporter transmembrane region"/>
    <property type="match status" value="1"/>
</dbReference>
<sequence>MQVKVSLINSLYQKTLGLSTAARQKKSVGETVTLMQVDAVKVGDVMPFLHGVWSGLLQVGLTVGLLVNFIGSSALVGITLILFTFPLQTAIVNRMIACQKDIMTHTSERVKVLNEVIQGIRVVKSSAWERPFKASVEESRAKELKAILKRVVLRATHVTLMLSTPLLIMVATFAFYTKVQRRQLIPSTIFTAVSLFTALRNPLMMYPMVVNNLISAHISVKRIDAFLKLDDVKLVNRQASHTSDAASSDNDESDGKKPLCAIEIEGDFQWITLPPDSKKSKSSKAGKGSSAKSSDSAVVGPVGSGKSSFVSALLGDMEQKKGPPIVIRGSLAYCSQQAWIMNATVRDNILFGKEFDEITYDAVLSACALEQDLEALPNGDLTEIGERGINLSGGQKQRVSLARAVYADADIYVLDDPLSAVDAHVGAHLFHHCINGSLANKTRVFVTNQLQFVPEADSILIMKEGRTVQQGTYKELMKLGTDFSQLMKGSGADKADNTSEDAPESDSKGGALKKKESSDKLKGSAKQQANKKGAAKVGSNTGYTQEH</sequence>
<keyword evidence="8 11" id="KW-1133">Transmembrane helix</keyword>
<keyword evidence="15" id="KW-1185">Reference proteome</keyword>
<evidence type="ECO:0000256" key="8">
    <source>
        <dbReference type="ARBA" id="ARBA00022989"/>
    </source>
</evidence>
<accession>A0A388K5J6</accession>
<evidence type="ECO:0000256" key="3">
    <source>
        <dbReference type="ARBA" id="ARBA00022448"/>
    </source>
</evidence>
<dbReference type="InterPro" id="IPR003593">
    <property type="entry name" value="AAA+_ATPase"/>
</dbReference>
<dbReference type="STRING" id="69332.A0A388K5J6"/>
<comment type="subcellular location">
    <subcellularLocation>
        <location evidence="1">Vacuole membrane</location>
        <topology evidence="1">Multi-pass membrane protein</topology>
    </subcellularLocation>
</comment>
<evidence type="ECO:0000256" key="10">
    <source>
        <dbReference type="SAM" id="MobiDB-lite"/>
    </source>
</evidence>
<dbReference type="OMA" id="FMITFEL"/>
<dbReference type="Pfam" id="PF00005">
    <property type="entry name" value="ABC_tran"/>
    <property type="match status" value="1"/>
</dbReference>
<dbReference type="PROSITE" id="PS50893">
    <property type="entry name" value="ABC_TRANSPORTER_2"/>
    <property type="match status" value="1"/>
</dbReference>
<dbReference type="Pfam" id="PF00664">
    <property type="entry name" value="ABC_membrane"/>
    <property type="match status" value="1"/>
</dbReference>
<feature type="compositionally biased region" description="Low complexity" evidence="10">
    <location>
        <begin position="283"/>
        <end position="296"/>
    </location>
</feature>
<keyword evidence="7" id="KW-0067">ATP-binding</keyword>
<dbReference type="EMBL" id="BFEA01000061">
    <property type="protein sequence ID" value="GBG65334.1"/>
    <property type="molecule type" value="Genomic_DNA"/>
</dbReference>
<dbReference type="GO" id="GO:0005524">
    <property type="term" value="F:ATP binding"/>
    <property type="evidence" value="ECO:0007669"/>
    <property type="project" value="UniProtKB-KW"/>
</dbReference>
<dbReference type="InterPro" id="IPR017871">
    <property type="entry name" value="ABC_transporter-like_CS"/>
</dbReference>
<name>A0A388K5J6_CHABU</name>
<keyword evidence="3" id="KW-0813">Transport</keyword>
<keyword evidence="6" id="KW-0547">Nucleotide-binding</keyword>
<evidence type="ECO:0000256" key="5">
    <source>
        <dbReference type="ARBA" id="ARBA00022737"/>
    </source>
</evidence>
<dbReference type="Gene3D" id="1.20.1560.10">
    <property type="entry name" value="ABC transporter type 1, transmembrane domain"/>
    <property type="match status" value="1"/>
</dbReference>
<evidence type="ECO:0000256" key="6">
    <source>
        <dbReference type="ARBA" id="ARBA00022741"/>
    </source>
</evidence>
<dbReference type="CDD" id="cd03250">
    <property type="entry name" value="ABCC_MRP_domain1"/>
    <property type="match status" value="1"/>
</dbReference>
<dbReference type="InterPro" id="IPR011527">
    <property type="entry name" value="ABC1_TM_dom"/>
</dbReference>
<dbReference type="PROSITE" id="PS00211">
    <property type="entry name" value="ABC_TRANSPORTER_1"/>
    <property type="match status" value="1"/>
</dbReference>
<keyword evidence="5" id="KW-0677">Repeat</keyword>
<dbReference type="InterPro" id="IPR003439">
    <property type="entry name" value="ABC_transporter-like_ATP-bd"/>
</dbReference>
<proteinExistence type="inferred from homology"/>
<comment type="caution">
    <text evidence="14">The sequence shown here is derived from an EMBL/GenBank/DDBJ whole genome shotgun (WGS) entry which is preliminary data.</text>
</comment>
<dbReference type="AlphaFoldDB" id="A0A388K5J6"/>
<dbReference type="FunFam" id="3.40.50.300:FF:000997">
    <property type="entry name" value="Multidrug resistance-associated protein 1"/>
    <property type="match status" value="1"/>
</dbReference>
<protein>
    <submittedName>
        <fullName evidence="14">Uncharacterized protein</fullName>
    </submittedName>
</protein>
<dbReference type="CDD" id="cd18579">
    <property type="entry name" value="ABC_6TM_ABCC_D1"/>
    <property type="match status" value="1"/>
</dbReference>
<keyword evidence="9 11" id="KW-0472">Membrane</keyword>
<dbReference type="InterPro" id="IPR044746">
    <property type="entry name" value="ABCC_6TM_D1"/>
</dbReference>
<feature type="region of interest" description="Disordered" evidence="10">
    <location>
        <begin position="272"/>
        <end position="304"/>
    </location>
</feature>
<feature type="domain" description="ABC transporter" evidence="12">
    <location>
        <begin position="262"/>
        <end position="489"/>
    </location>
</feature>
<dbReference type="GO" id="GO:0005774">
    <property type="term" value="C:vacuolar membrane"/>
    <property type="evidence" value="ECO:0007669"/>
    <property type="project" value="UniProtKB-SubCell"/>
</dbReference>
<feature type="compositionally biased region" description="Basic and acidic residues" evidence="10">
    <location>
        <begin position="513"/>
        <end position="522"/>
    </location>
</feature>
<evidence type="ECO:0000313" key="14">
    <source>
        <dbReference type="EMBL" id="GBG65334.1"/>
    </source>
</evidence>
<dbReference type="PANTHER" id="PTHR24223:SF443">
    <property type="entry name" value="MULTIDRUG-RESISTANCE LIKE PROTEIN 1, ISOFORM I"/>
    <property type="match status" value="1"/>
</dbReference>
<dbReference type="SUPFAM" id="SSF52540">
    <property type="entry name" value="P-loop containing nucleoside triphosphate hydrolases"/>
    <property type="match status" value="1"/>
</dbReference>
<organism evidence="14 15">
    <name type="scientific">Chara braunii</name>
    <name type="common">Braun's stonewort</name>
    <dbReference type="NCBI Taxonomy" id="69332"/>
    <lineage>
        <taxon>Eukaryota</taxon>
        <taxon>Viridiplantae</taxon>
        <taxon>Streptophyta</taxon>
        <taxon>Charophyceae</taxon>
        <taxon>Charales</taxon>
        <taxon>Characeae</taxon>
        <taxon>Chara</taxon>
    </lineage>
</organism>
<dbReference type="Proteomes" id="UP000265515">
    <property type="component" value="Unassembled WGS sequence"/>
</dbReference>
<dbReference type="OrthoDB" id="6500128at2759"/>
<dbReference type="PANTHER" id="PTHR24223">
    <property type="entry name" value="ATP-BINDING CASSETTE SUB-FAMILY C"/>
    <property type="match status" value="1"/>
</dbReference>
<dbReference type="GO" id="GO:0016887">
    <property type="term" value="F:ATP hydrolysis activity"/>
    <property type="evidence" value="ECO:0007669"/>
    <property type="project" value="InterPro"/>
</dbReference>
<evidence type="ECO:0000256" key="9">
    <source>
        <dbReference type="ARBA" id="ARBA00023136"/>
    </source>
</evidence>
<dbReference type="GO" id="GO:0140359">
    <property type="term" value="F:ABC-type transporter activity"/>
    <property type="evidence" value="ECO:0007669"/>
    <property type="project" value="InterPro"/>
</dbReference>
<evidence type="ECO:0000259" key="13">
    <source>
        <dbReference type="PROSITE" id="PS50929"/>
    </source>
</evidence>
<feature type="compositionally biased region" description="Low complexity" evidence="10">
    <location>
        <begin position="524"/>
        <end position="536"/>
    </location>
</feature>
<evidence type="ECO:0000256" key="11">
    <source>
        <dbReference type="SAM" id="Phobius"/>
    </source>
</evidence>